<dbReference type="InterPro" id="IPR036390">
    <property type="entry name" value="WH_DNA-bd_sf"/>
</dbReference>
<gene>
    <name evidence="2" type="ORF">EDD33_3843</name>
</gene>
<dbReference type="SUPFAM" id="SSF46785">
    <property type="entry name" value="Winged helix' DNA-binding domain"/>
    <property type="match status" value="1"/>
</dbReference>
<dbReference type="Pfam" id="PF12802">
    <property type="entry name" value="MarR_2"/>
    <property type="match status" value="1"/>
</dbReference>
<dbReference type="OrthoDB" id="3526267at2"/>
<dbReference type="InterPro" id="IPR039422">
    <property type="entry name" value="MarR/SlyA-like"/>
</dbReference>
<name>A0A3N2CZJ2_9ACTN</name>
<dbReference type="PANTHER" id="PTHR33164:SF99">
    <property type="entry name" value="MARR FAMILY REGULATORY PROTEIN"/>
    <property type="match status" value="1"/>
</dbReference>
<proteinExistence type="predicted"/>
<accession>A0A3N2CZJ2</accession>
<protein>
    <submittedName>
        <fullName evidence="2">MarR family transcriptional regulator</fullName>
    </submittedName>
</protein>
<dbReference type="PRINTS" id="PR00598">
    <property type="entry name" value="HTHMARR"/>
</dbReference>
<reference evidence="2 3" key="1">
    <citation type="submission" date="2018-11" db="EMBL/GenBank/DDBJ databases">
        <title>Sequencing the genomes of 1000 actinobacteria strains.</title>
        <authorList>
            <person name="Klenk H.-P."/>
        </authorList>
    </citation>
    <scope>NUCLEOTIDE SEQUENCE [LARGE SCALE GENOMIC DNA]</scope>
    <source>
        <strain evidence="2 3">DSM 12652</strain>
    </source>
</reference>
<dbReference type="Gene3D" id="1.10.10.10">
    <property type="entry name" value="Winged helix-like DNA-binding domain superfamily/Winged helix DNA-binding domain"/>
    <property type="match status" value="1"/>
</dbReference>
<evidence type="ECO:0000313" key="3">
    <source>
        <dbReference type="Proteomes" id="UP000281738"/>
    </source>
</evidence>
<dbReference type="PANTHER" id="PTHR33164">
    <property type="entry name" value="TRANSCRIPTIONAL REGULATOR, MARR FAMILY"/>
    <property type="match status" value="1"/>
</dbReference>
<dbReference type="PROSITE" id="PS50995">
    <property type="entry name" value="HTH_MARR_2"/>
    <property type="match status" value="1"/>
</dbReference>
<dbReference type="GO" id="GO:0003700">
    <property type="term" value="F:DNA-binding transcription factor activity"/>
    <property type="evidence" value="ECO:0007669"/>
    <property type="project" value="InterPro"/>
</dbReference>
<evidence type="ECO:0000313" key="2">
    <source>
        <dbReference type="EMBL" id="ROR92940.1"/>
    </source>
</evidence>
<dbReference type="AlphaFoldDB" id="A0A3N2CZJ2"/>
<organism evidence="2 3">
    <name type="scientific">Nocardioides aurantiacus</name>
    <dbReference type="NCBI Taxonomy" id="86796"/>
    <lineage>
        <taxon>Bacteria</taxon>
        <taxon>Bacillati</taxon>
        <taxon>Actinomycetota</taxon>
        <taxon>Actinomycetes</taxon>
        <taxon>Propionibacteriales</taxon>
        <taxon>Nocardioidaceae</taxon>
        <taxon>Nocardioides</taxon>
    </lineage>
</organism>
<feature type="domain" description="HTH marR-type" evidence="1">
    <location>
        <begin position="24"/>
        <end position="160"/>
    </location>
</feature>
<dbReference type="Proteomes" id="UP000281738">
    <property type="component" value="Unassembled WGS sequence"/>
</dbReference>
<dbReference type="SMART" id="SM00347">
    <property type="entry name" value="HTH_MARR"/>
    <property type="match status" value="1"/>
</dbReference>
<dbReference type="InterPro" id="IPR000835">
    <property type="entry name" value="HTH_MarR-typ"/>
</dbReference>
<dbReference type="InterPro" id="IPR036388">
    <property type="entry name" value="WH-like_DNA-bd_sf"/>
</dbReference>
<dbReference type="EMBL" id="RKHO01000001">
    <property type="protein sequence ID" value="ROR92940.1"/>
    <property type="molecule type" value="Genomic_DNA"/>
</dbReference>
<dbReference type="GO" id="GO:0006950">
    <property type="term" value="P:response to stress"/>
    <property type="evidence" value="ECO:0007669"/>
    <property type="project" value="TreeGrafter"/>
</dbReference>
<evidence type="ECO:0000259" key="1">
    <source>
        <dbReference type="PROSITE" id="PS50995"/>
    </source>
</evidence>
<comment type="caution">
    <text evidence="2">The sequence shown here is derived from an EMBL/GenBank/DDBJ whole genome shotgun (WGS) entry which is preliminary data.</text>
</comment>
<sequence>MCHPPAYDAAVSITSEAPWLTGDQQQVWRRWLAVQAALPAALHRQLQRDSGLSLPDFDVLVQLTDQPEGRVRVSVLAAELQWERSRLSHHVKRMEARGLVRREECDDDGRGWFVQLTDAGRDAIVAAAPDHVREVRELVFEDLTTDELAVLDRVTTKVLARVSGRLG</sequence>
<keyword evidence="3" id="KW-1185">Reference proteome</keyword>